<evidence type="ECO:0000256" key="5">
    <source>
        <dbReference type="ARBA" id="ARBA00035632"/>
    </source>
</evidence>
<dbReference type="InterPro" id="IPR029510">
    <property type="entry name" value="Ald_DH_CS_GLU"/>
</dbReference>
<dbReference type="InterPro" id="IPR016162">
    <property type="entry name" value="Ald_DH_N"/>
</dbReference>
<evidence type="ECO:0000256" key="4">
    <source>
        <dbReference type="ARBA" id="ARBA00023027"/>
    </source>
</evidence>
<gene>
    <name evidence="12" type="ORF">LZG35_06120</name>
</gene>
<dbReference type="Pfam" id="PF00171">
    <property type="entry name" value="Aldedh"/>
    <property type="match status" value="1"/>
</dbReference>
<evidence type="ECO:0000256" key="8">
    <source>
        <dbReference type="ARBA" id="ARBA00070319"/>
    </source>
</evidence>
<evidence type="ECO:0000256" key="2">
    <source>
        <dbReference type="ARBA" id="ARBA00022797"/>
    </source>
</evidence>
<evidence type="ECO:0000256" key="9">
    <source>
        <dbReference type="PROSITE-ProRule" id="PRU10007"/>
    </source>
</evidence>
<dbReference type="InterPro" id="IPR016160">
    <property type="entry name" value="Ald_DH_CS_CYS"/>
</dbReference>
<dbReference type="PANTHER" id="PTHR42986:SF1">
    <property type="entry name" value="BENZALDEHYDE DEHYDROGENASE YFMT"/>
    <property type="match status" value="1"/>
</dbReference>
<dbReference type="InterPro" id="IPR015590">
    <property type="entry name" value="Aldehyde_DH_dom"/>
</dbReference>
<evidence type="ECO:0000256" key="7">
    <source>
        <dbReference type="ARBA" id="ARBA00066992"/>
    </source>
</evidence>
<evidence type="ECO:0000313" key="12">
    <source>
        <dbReference type="EMBL" id="MCE7508207.1"/>
    </source>
</evidence>
<keyword evidence="4" id="KW-0520">NAD</keyword>
<sequence length="491" mass="52883">MQNVAEASQAETPIRPFYINGEWREGSTGEVDNDFNPATGKVCAVVAQASADDVDDAIAAAFAARTSWRKVIVSEREAILLKAADIIATRAEEIRDIIIEETGSTLLKAPWEVGYAVECLRAAAAWTRQAHGETFPTCSPGQVGMTIRQPLGVIAGIAPFNSPLLLSMKKVAFALASGNTFILKPSEFAPLTGLILADIFEAAGLPKGVFNVVPGSADNVGKRLVADPRVRMITFTGSERVGKLLAAECGKQMKKVTLELGGKSPLVVLDDADLEYAVDAAAFGIFYHQGQVCMASSRIIVEKGLYQRFCEAFVAKAKAVVVGDPRHPDTVVGPLIRPEQCLFIAEQIREATDQGARLLCGGTYEGSYFQPTVLADVTPQMRIYTEESFGPVTSIYPARDFDHAVELANDTHYGLSSAIVTNDLQKAMAFSELSTAGMIHINDTTISDEPHITFGGTGDSGFGREGGRASMDEMTEMKWVTIQTGKREFPF</sequence>
<comment type="catalytic activity">
    <reaction evidence="6">
        <text>salicylaldehyde + NAD(+) + H2O = salicylate + NADH + 2 H(+)</text>
        <dbReference type="Rhea" id="RHEA:18537"/>
        <dbReference type="ChEBI" id="CHEBI:15377"/>
        <dbReference type="ChEBI" id="CHEBI:15378"/>
        <dbReference type="ChEBI" id="CHEBI:16008"/>
        <dbReference type="ChEBI" id="CHEBI:30762"/>
        <dbReference type="ChEBI" id="CHEBI:57540"/>
        <dbReference type="ChEBI" id="CHEBI:57945"/>
        <dbReference type="EC" id="1.2.1.65"/>
    </reaction>
</comment>
<dbReference type="PROSITE" id="PS00687">
    <property type="entry name" value="ALDEHYDE_DEHYDR_GLU"/>
    <property type="match status" value="1"/>
</dbReference>
<dbReference type="SUPFAM" id="SSF53720">
    <property type="entry name" value="ALDH-like"/>
    <property type="match status" value="1"/>
</dbReference>
<evidence type="ECO:0000256" key="10">
    <source>
        <dbReference type="RuleBase" id="RU003345"/>
    </source>
</evidence>
<dbReference type="FunFam" id="3.40.605.10:FF:000007">
    <property type="entry name" value="NAD/NADP-dependent betaine aldehyde dehydrogenase"/>
    <property type="match status" value="1"/>
</dbReference>
<dbReference type="Gene3D" id="3.40.605.10">
    <property type="entry name" value="Aldehyde Dehydrogenase, Chain A, domain 1"/>
    <property type="match status" value="1"/>
</dbReference>
<evidence type="ECO:0000313" key="13">
    <source>
        <dbReference type="Proteomes" id="UP001107961"/>
    </source>
</evidence>
<dbReference type="PANTHER" id="PTHR42986">
    <property type="entry name" value="BENZALDEHYDE DEHYDROGENASE YFMT"/>
    <property type="match status" value="1"/>
</dbReference>
<dbReference type="RefSeq" id="WP_205475332.1">
    <property type="nucleotide sequence ID" value="NZ_CP012331.1"/>
</dbReference>
<dbReference type="FunFam" id="3.40.309.10:FF:000010">
    <property type="entry name" value="Gamma-aminobutyraldehyde dehydrogenase"/>
    <property type="match status" value="1"/>
</dbReference>
<evidence type="ECO:0000256" key="1">
    <source>
        <dbReference type="ARBA" id="ARBA00009986"/>
    </source>
</evidence>
<evidence type="ECO:0000259" key="11">
    <source>
        <dbReference type="Pfam" id="PF00171"/>
    </source>
</evidence>
<dbReference type="Gene3D" id="3.40.309.10">
    <property type="entry name" value="Aldehyde Dehydrogenase, Chain A, domain 2"/>
    <property type="match status" value="1"/>
</dbReference>
<accession>A0A9Q3W4I5</accession>
<comment type="similarity">
    <text evidence="1 10">Belongs to the aldehyde dehydrogenase family.</text>
</comment>
<protein>
    <recommendedName>
        <fullName evidence="8">Salicylaldehyde dehydrogenase</fullName>
        <ecNumber evidence="7">1.2.1.65</ecNumber>
    </recommendedName>
</protein>
<keyword evidence="3 10" id="KW-0560">Oxidoreductase</keyword>
<name>A0A9Q3W4I5_9GAMM</name>
<dbReference type="PROSITE" id="PS00070">
    <property type="entry name" value="ALDEHYDE_DEHYDR_CYS"/>
    <property type="match status" value="1"/>
</dbReference>
<dbReference type="InterPro" id="IPR016161">
    <property type="entry name" value="Ald_DH/histidinol_DH"/>
</dbReference>
<proteinExistence type="inferred from homology"/>
<organism evidence="12 13">
    <name type="scientific">Alloalcanivorax xenomutans</name>
    <dbReference type="NCBI Taxonomy" id="1094342"/>
    <lineage>
        <taxon>Bacteria</taxon>
        <taxon>Pseudomonadati</taxon>
        <taxon>Pseudomonadota</taxon>
        <taxon>Gammaproteobacteria</taxon>
        <taxon>Oceanospirillales</taxon>
        <taxon>Alcanivoracaceae</taxon>
        <taxon>Alloalcanivorax</taxon>
    </lineage>
</organism>
<dbReference type="InterPro" id="IPR016163">
    <property type="entry name" value="Ald_DH_C"/>
</dbReference>
<dbReference type="GO" id="GO:0018485">
    <property type="term" value="F:salicylaldehyde dehydrogenase (NAD+) activity"/>
    <property type="evidence" value="ECO:0007669"/>
    <property type="project" value="UniProtKB-EC"/>
</dbReference>
<evidence type="ECO:0000256" key="3">
    <source>
        <dbReference type="ARBA" id="ARBA00023002"/>
    </source>
</evidence>
<keyword evidence="2" id="KW-0058">Aromatic hydrocarbons catabolism</keyword>
<dbReference type="EC" id="1.2.1.65" evidence="7"/>
<evidence type="ECO:0000256" key="6">
    <source>
        <dbReference type="ARBA" id="ARBA00050596"/>
    </source>
</evidence>
<comment type="caution">
    <text evidence="12">The sequence shown here is derived from an EMBL/GenBank/DDBJ whole genome shotgun (WGS) entry which is preliminary data.</text>
</comment>
<dbReference type="AlphaFoldDB" id="A0A9Q3W4I5"/>
<comment type="pathway">
    <text evidence="5">Aromatic compound metabolism; naphthalene degradation.</text>
</comment>
<feature type="domain" description="Aldehyde dehydrogenase" evidence="11">
    <location>
        <begin position="23"/>
        <end position="480"/>
    </location>
</feature>
<dbReference type="EMBL" id="JAJVKT010000006">
    <property type="protein sequence ID" value="MCE7508207.1"/>
    <property type="molecule type" value="Genomic_DNA"/>
</dbReference>
<reference evidence="12" key="1">
    <citation type="submission" date="2022-01" db="EMBL/GenBank/DDBJ databases">
        <authorList>
            <person name="Karlyshev A.V."/>
            <person name="Jaspars M."/>
        </authorList>
    </citation>
    <scope>NUCLEOTIDE SEQUENCE</scope>
    <source>
        <strain evidence="12">AGSA3-2</strain>
    </source>
</reference>
<dbReference type="Proteomes" id="UP001107961">
    <property type="component" value="Unassembled WGS sequence"/>
</dbReference>
<feature type="active site" evidence="9">
    <location>
        <position position="259"/>
    </location>
</feature>
<keyword evidence="13" id="KW-1185">Reference proteome</keyword>